<dbReference type="InterPro" id="IPR036890">
    <property type="entry name" value="HATPase_C_sf"/>
</dbReference>
<dbReference type="SUPFAM" id="SSF55785">
    <property type="entry name" value="PYP-like sensor domain (PAS domain)"/>
    <property type="match status" value="2"/>
</dbReference>
<accession>A0ABY7TKF5</accession>
<feature type="modified residue" description="4-aspartylphosphate" evidence="6">
    <location>
        <position position="687"/>
    </location>
</feature>
<protein>
    <recommendedName>
        <fullName evidence="2">histidine kinase</fullName>
        <ecNumber evidence="2">2.7.13.3</ecNumber>
    </recommendedName>
</protein>
<dbReference type="InterPro" id="IPR036097">
    <property type="entry name" value="HisK_dim/P_sf"/>
</dbReference>
<feature type="domain" description="Histidine kinase" evidence="8">
    <location>
        <begin position="404"/>
        <end position="616"/>
    </location>
</feature>
<dbReference type="RefSeq" id="WP_273687240.1">
    <property type="nucleotide sequence ID" value="NZ_CP117411.1"/>
</dbReference>
<dbReference type="InterPro" id="IPR004358">
    <property type="entry name" value="Sig_transdc_His_kin-like_C"/>
</dbReference>
<comment type="catalytic activity">
    <reaction evidence="1">
        <text>ATP + protein L-histidine = ADP + protein N-phospho-L-histidine.</text>
        <dbReference type="EC" id="2.7.13.3"/>
    </reaction>
</comment>
<organism evidence="10 11">
    <name type="scientific">Sphingomonas naphthae</name>
    <dbReference type="NCBI Taxonomy" id="1813468"/>
    <lineage>
        <taxon>Bacteria</taxon>
        <taxon>Pseudomonadati</taxon>
        <taxon>Pseudomonadota</taxon>
        <taxon>Alphaproteobacteria</taxon>
        <taxon>Sphingomonadales</taxon>
        <taxon>Sphingomonadaceae</taxon>
        <taxon>Sphingomonas</taxon>
    </lineage>
</organism>
<dbReference type="PRINTS" id="PR00344">
    <property type="entry name" value="BCTRLSENSOR"/>
</dbReference>
<evidence type="ECO:0000256" key="4">
    <source>
        <dbReference type="ARBA" id="ARBA00022679"/>
    </source>
</evidence>
<evidence type="ECO:0000313" key="11">
    <source>
        <dbReference type="Proteomes" id="UP001220395"/>
    </source>
</evidence>
<dbReference type="SMART" id="SM00388">
    <property type="entry name" value="HisKA"/>
    <property type="match status" value="1"/>
</dbReference>
<keyword evidence="11" id="KW-1185">Reference proteome</keyword>
<dbReference type="InterPro" id="IPR001789">
    <property type="entry name" value="Sig_transdc_resp-reg_receiver"/>
</dbReference>
<proteinExistence type="predicted"/>
<keyword evidence="4" id="KW-0808">Transferase</keyword>
<dbReference type="Gene3D" id="1.10.287.130">
    <property type="match status" value="1"/>
</dbReference>
<name>A0ABY7TKF5_9SPHN</name>
<evidence type="ECO:0000256" key="3">
    <source>
        <dbReference type="ARBA" id="ARBA00022553"/>
    </source>
</evidence>
<keyword evidence="5" id="KW-0418">Kinase</keyword>
<evidence type="ECO:0000256" key="7">
    <source>
        <dbReference type="SAM" id="Coils"/>
    </source>
</evidence>
<keyword evidence="7" id="KW-0175">Coiled coil</keyword>
<gene>
    <name evidence="10" type="ORF">PQ455_16485</name>
</gene>
<dbReference type="SUPFAM" id="SSF55874">
    <property type="entry name" value="ATPase domain of HSP90 chaperone/DNA topoisomerase II/histidine kinase"/>
    <property type="match status" value="1"/>
</dbReference>
<dbReference type="NCBIfam" id="NF041832">
    <property type="entry name" value="near_NosP_CTERM"/>
    <property type="match status" value="1"/>
</dbReference>
<dbReference type="Pfam" id="PF00512">
    <property type="entry name" value="HisKA"/>
    <property type="match status" value="1"/>
</dbReference>
<dbReference type="PROSITE" id="PS50110">
    <property type="entry name" value="RESPONSE_REGULATORY"/>
    <property type="match status" value="1"/>
</dbReference>
<dbReference type="PANTHER" id="PTHR43047:SF9">
    <property type="entry name" value="HISTIDINE KINASE"/>
    <property type="match status" value="1"/>
</dbReference>
<dbReference type="EMBL" id="CP117411">
    <property type="protein sequence ID" value="WCT73197.1"/>
    <property type="molecule type" value="Genomic_DNA"/>
</dbReference>
<evidence type="ECO:0000256" key="5">
    <source>
        <dbReference type="ARBA" id="ARBA00022777"/>
    </source>
</evidence>
<dbReference type="Gene3D" id="3.40.50.2300">
    <property type="match status" value="1"/>
</dbReference>
<evidence type="ECO:0000256" key="1">
    <source>
        <dbReference type="ARBA" id="ARBA00000085"/>
    </source>
</evidence>
<evidence type="ECO:0000256" key="6">
    <source>
        <dbReference type="PROSITE-ProRule" id="PRU00169"/>
    </source>
</evidence>
<keyword evidence="3 6" id="KW-0597">Phosphoprotein</keyword>
<evidence type="ECO:0000259" key="8">
    <source>
        <dbReference type="PROSITE" id="PS50109"/>
    </source>
</evidence>
<dbReference type="Pfam" id="PF12860">
    <property type="entry name" value="PAS_7"/>
    <property type="match status" value="2"/>
</dbReference>
<dbReference type="InterPro" id="IPR003661">
    <property type="entry name" value="HisK_dim/P_dom"/>
</dbReference>
<sequence length="754" mass="81797">MAARAPSPPAPISADAARLAELTRENEKLRRINAALMDRVERSTDLQGNAFSLFETAITLEAKVRDRTGDLEQALTELAQSNAALVHARDSADAAERRLRDAIESINEGFALFDAEDRLILFNQTYLGLWPHIADRIVPGMRFDEIAAMVRDEGSMLGQLVAPDRWVSERLAQHLVAEGGHVHALADGRWVQINELRTSDGGIVGVYTDITEAKAEDARAQARSLAEKSAVLQATLDAIWLGVCVYDRDRRLIAWNDALLPTIGLPIDGIAGIVDHAGLAKAVEVVDAPARRSLAWLPEGMKPVVAKCRHADGRVIEVRRSAMPGGGMVMSFEDITERLAAARSLRESNETLERRVEMRTADIAAVNTRLQQEVAERLAAEDAMRGAMTAAEQANLSKTRFLAAASHDLLQPLNAARLFVSALGDRRLAQATRALVRQTGSALDSVEDLLEALLEISKLDAGAVTPEIGDFPLDGLLASMRAEFGPMARESGIRLKLRESDRWIRSDQRVVRRILQNFISNALRYTEEGEVSVRCVEVGDQLRIEVRDTGPGIPPEHHATIFEEFRRLAPASKRERGMGLGLAIVQRAATMLGHRIGLESAVGEGSTFSITVPLGRPAASTPRLPAANSGGQLDGLPILIVDNEHSILSGMTAMLTGWNCKVGTATGLEEARERLAAGCAPRLLLADYHLDEGATGDAVVREIRADLGQDIPAVIITADRTPELREELERAGFFVLTKPVKPAQLRALLSSAAG</sequence>
<dbReference type="Pfam" id="PF00072">
    <property type="entry name" value="Response_reg"/>
    <property type="match status" value="1"/>
</dbReference>
<dbReference type="CDD" id="cd00156">
    <property type="entry name" value="REC"/>
    <property type="match status" value="1"/>
</dbReference>
<evidence type="ECO:0000313" key="10">
    <source>
        <dbReference type="EMBL" id="WCT73197.1"/>
    </source>
</evidence>
<dbReference type="InterPro" id="IPR005467">
    <property type="entry name" value="His_kinase_dom"/>
</dbReference>
<dbReference type="SUPFAM" id="SSF47384">
    <property type="entry name" value="Homodimeric domain of signal transducing histidine kinase"/>
    <property type="match status" value="1"/>
</dbReference>
<dbReference type="Pfam" id="PF02518">
    <property type="entry name" value="HATPase_c"/>
    <property type="match status" value="1"/>
</dbReference>
<dbReference type="InterPro" id="IPR011006">
    <property type="entry name" value="CheY-like_superfamily"/>
</dbReference>
<dbReference type="Gene3D" id="3.30.450.20">
    <property type="entry name" value="PAS domain"/>
    <property type="match status" value="2"/>
</dbReference>
<dbReference type="InterPro" id="IPR035965">
    <property type="entry name" value="PAS-like_dom_sf"/>
</dbReference>
<dbReference type="SMART" id="SM00387">
    <property type="entry name" value="HATPase_c"/>
    <property type="match status" value="1"/>
</dbReference>
<dbReference type="SMART" id="SM00448">
    <property type="entry name" value="REC"/>
    <property type="match status" value="1"/>
</dbReference>
<dbReference type="InterPro" id="IPR003594">
    <property type="entry name" value="HATPase_dom"/>
</dbReference>
<feature type="coiled-coil region" evidence="7">
    <location>
        <begin position="12"/>
        <end position="39"/>
    </location>
</feature>
<evidence type="ECO:0000259" key="9">
    <source>
        <dbReference type="PROSITE" id="PS50110"/>
    </source>
</evidence>
<dbReference type="PANTHER" id="PTHR43047">
    <property type="entry name" value="TWO-COMPONENT HISTIDINE PROTEIN KINASE"/>
    <property type="match status" value="1"/>
</dbReference>
<dbReference type="PROSITE" id="PS50109">
    <property type="entry name" value="HIS_KIN"/>
    <property type="match status" value="1"/>
</dbReference>
<dbReference type="Gene3D" id="3.30.565.10">
    <property type="entry name" value="Histidine kinase-like ATPase, C-terminal domain"/>
    <property type="match status" value="1"/>
</dbReference>
<dbReference type="EC" id="2.7.13.3" evidence="2"/>
<reference evidence="10 11" key="1">
    <citation type="submission" date="2023-02" db="EMBL/GenBank/DDBJ databases">
        <title>Genome sequence of Sphingomonas naphthae.</title>
        <authorList>
            <person name="Kim S."/>
            <person name="Heo J."/>
            <person name="Kwon S.-W."/>
        </authorList>
    </citation>
    <scope>NUCLEOTIDE SEQUENCE [LARGE SCALE GENOMIC DNA]</scope>
    <source>
        <strain evidence="10 11">KACC 18716</strain>
    </source>
</reference>
<dbReference type="CDD" id="cd00082">
    <property type="entry name" value="HisKA"/>
    <property type="match status" value="1"/>
</dbReference>
<evidence type="ECO:0000256" key="2">
    <source>
        <dbReference type="ARBA" id="ARBA00012438"/>
    </source>
</evidence>
<dbReference type="Proteomes" id="UP001220395">
    <property type="component" value="Chromosome"/>
</dbReference>
<dbReference type="SUPFAM" id="SSF52172">
    <property type="entry name" value="CheY-like"/>
    <property type="match status" value="1"/>
</dbReference>
<feature type="domain" description="Response regulatory" evidence="9">
    <location>
        <begin position="637"/>
        <end position="753"/>
    </location>
</feature>